<dbReference type="InterPro" id="IPR013434">
    <property type="entry name" value="CHP02611"/>
</dbReference>
<feature type="transmembrane region" description="Helical" evidence="1">
    <location>
        <begin position="63"/>
        <end position="83"/>
    </location>
</feature>
<dbReference type="Proteomes" id="UP000580474">
    <property type="component" value="Unassembled WGS sequence"/>
</dbReference>
<gene>
    <name evidence="2" type="ORF">BJ969_001444</name>
</gene>
<keyword evidence="1" id="KW-0812">Transmembrane</keyword>
<organism evidence="2 3">
    <name type="scientific">Saccharopolyspora gloriosae</name>
    <dbReference type="NCBI Taxonomy" id="455344"/>
    <lineage>
        <taxon>Bacteria</taxon>
        <taxon>Bacillati</taxon>
        <taxon>Actinomycetota</taxon>
        <taxon>Actinomycetes</taxon>
        <taxon>Pseudonocardiales</taxon>
        <taxon>Pseudonocardiaceae</taxon>
        <taxon>Saccharopolyspora</taxon>
    </lineage>
</organism>
<dbReference type="Pfam" id="PF09656">
    <property type="entry name" value="PGPGW"/>
    <property type="match status" value="1"/>
</dbReference>
<keyword evidence="1" id="KW-1133">Transmembrane helix</keyword>
<dbReference type="InterPro" id="IPR019099">
    <property type="entry name" value="Uncharacterised_PGPGW_TM"/>
</dbReference>
<dbReference type="AlphaFoldDB" id="A0A840N887"/>
<evidence type="ECO:0000313" key="3">
    <source>
        <dbReference type="Proteomes" id="UP000580474"/>
    </source>
</evidence>
<feature type="transmembrane region" description="Helical" evidence="1">
    <location>
        <begin position="104"/>
        <end position="131"/>
    </location>
</feature>
<comment type="caution">
    <text evidence="2">The sequence shown here is derived from an EMBL/GenBank/DDBJ whole genome shotgun (WGS) entry which is preliminary data.</text>
</comment>
<reference evidence="2 3" key="1">
    <citation type="submission" date="2020-08" db="EMBL/GenBank/DDBJ databases">
        <title>Sequencing the genomes of 1000 actinobacteria strains.</title>
        <authorList>
            <person name="Klenk H.-P."/>
        </authorList>
    </citation>
    <scope>NUCLEOTIDE SEQUENCE [LARGE SCALE GENOMIC DNA]</scope>
    <source>
        <strain evidence="2 3">DSM 45582</strain>
    </source>
</reference>
<dbReference type="NCBIfam" id="TIGR02611">
    <property type="entry name" value="TIGR02611 family protein"/>
    <property type="match status" value="1"/>
</dbReference>
<dbReference type="EMBL" id="JACHIV010000001">
    <property type="protein sequence ID" value="MBB5068356.1"/>
    <property type="molecule type" value="Genomic_DNA"/>
</dbReference>
<feature type="transmembrane region" description="Helical" evidence="1">
    <location>
        <begin position="37"/>
        <end position="57"/>
    </location>
</feature>
<accession>A0A840N887</accession>
<sequence length="149" mass="17281">MAPDDDTPQPRRRWHRLRRGLRARRERIRANPTLNTTYRVALGGFGTIVLIVGIIAIPYPGPGWLIVFAGLGILATEFHWAHRVNMFTKRHYRRWVNWLGRQHWTVKLGIAALTGVIVVLTLWLLGMYATIGHWFGVRWPWLTSPLFGH</sequence>
<name>A0A840N887_9PSEU</name>
<keyword evidence="1" id="KW-0472">Membrane</keyword>
<evidence type="ECO:0000313" key="2">
    <source>
        <dbReference type="EMBL" id="MBB5068356.1"/>
    </source>
</evidence>
<dbReference type="RefSeq" id="WP_184478054.1">
    <property type="nucleotide sequence ID" value="NZ_JACHIV010000001.1"/>
</dbReference>
<proteinExistence type="predicted"/>
<evidence type="ECO:0000256" key="1">
    <source>
        <dbReference type="SAM" id="Phobius"/>
    </source>
</evidence>
<protein>
    <submittedName>
        <fullName evidence="2">Uncharacterized protein (TIGR02611 family)</fullName>
    </submittedName>
</protein>
<keyword evidence="3" id="KW-1185">Reference proteome</keyword>